<evidence type="ECO:0000313" key="2">
    <source>
        <dbReference type="EMBL" id="KAL2325950.1"/>
    </source>
</evidence>
<keyword evidence="1" id="KW-0175">Coiled coil</keyword>
<keyword evidence="3" id="KW-1185">Reference proteome</keyword>
<evidence type="ECO:0000256" key="1">
    <source>
        <dbReference type="SAM" id="Coils"/>
    </source>
</evidence>
<comment type="caution">
    <text evidence="2">The sequence shown here is derived from an EMBL/GenBank/DDBJ whole genome shotgun (WGS) entry which is preliminary data.</text>
</comment>
<accession>A0ABD1LQZ8</accession>
<reference evidence="2 3" key="1">
    <citation type="submission" date="2024-08" db="EMBL/GenBank/DDBJ databases">
        <title>Insights into the chromosomal genome structure of Flemingia macrophylla.</title>
        <authorList>
            <person name="Ding Y."/>
            <person name="Zhao Y."/>
            <person name="Bi W."/>
            <person name="Wu M."/>
            <person name="Zhao G."/>
            <person name="Gong Y."/>
            <person name="Li W."/>
            <person name="Zhang P."/>
        </authorList>
    </citation>
    <scope>NUCLEOTIDE SEQUENCE [LARGE SCALE GENOMIC DNA]</scope>
    <source>
        <strain evidence="2">DYQJB</strain>
        <tissue evidence="2">Leaf</tissue>
    </source>
</reference>
<proteinExistence type="predicted"/>
<protein>
    <submittedName>
        <fullName evidence="2">Uncharacterized protein</fullName>
    </submittedName>
</protein>
<name>A0ABD1LQZ8_9FABA</name>
<organism evidence="2 3">
    <name type="scientific">Flemingia macrophylla</name>
    <dbReference type="NCBI Taxonomy" id="520843"/>
    <lineage>
        <taxon>Eukaryota</taxon>
        <taxon>Viridiplantae</taxon>
        <taxon>Streptophyta</taxon>
        <taxon>Embryophyta</taxon>
        <taxon>Tracheophyta</taxon>
        <taxon>Spermatophyta</taxon>
        <taxon>Magnoliopsida</taxon>
        <taxon>eudicotyledons</taxon>
        <taxon>Gunneridae</taxon>
        <taxon>Pentapetalae</taxon>
        <taxon>rosids</taxon>
        <taxon>fabids</taxon>
        <taxon>Fabales</taxon>
        <taxon>Fabaceae</taxon>
        <taxon>Papilionoideae</taxon>
        <taxon>50 kb inversion clade</taxon>
        <taxon>NPAAA clade</taxon>
        <taxon>indigoferoid/millettioid clade</taxon>
        <taxon>Phaseoleae</taxon>
        <taxon>Flemingia</taxon>
    </lineage>
</organism>
<dbReference type="AlphaFoldDB" id="A0ABD1LQZ8"/>
<dbReference type="EMBL" id="JBGMDY010000008">
    <property type="protein sequence ID" value="KAL2325950.1"/>
    <property type="molecule type" value="Genomic_DNA"/>
</dbReference>
<feature type="coiled-coil region" evidence="1">
    <location>
        <begin position="25"/>
        <end position="59"/>
    </location>
</feature>
<dbReference type="Proteomes" id="UP001603857">
    <property type="component" value="Unassembled WGS sequence"/>
</dbReference>
<sequence>MCILEDLRAKLREKKHVAAPNIDMVKTLRKRKEKIARTMEELQKELERIERLEQKNNVQCLAVMLAYVHIKDKGIRCSVKLSTNQKLLRRHQTNFKCS</sequence>
<gene>
    <name evidence="2" type="ORF">Fmac_025008</name>
</gene>
<evidence type="ECO:0000313" key="3">
    <source>
        <dbReference type="Proteomes" id="UP001603857"/>
    </source>
</evidence>